<protein>
    <submittedName>
        <fullName evidence="1">Mitochondrial (DMQ hydroxylase) (Clock abnormal protein 1) (Protein clk-1) (Ubiquinone biosynthesis monooxygenase COQ7)</fullName>
    </submittedName>
</protein>
<dbReference type="Proteomes" id="UP001642464">
    <property type="component" value="Unassembled WGS sequence"/>
</dbReference>
<keyword evidence="1" id="KW-0560">Oxidoreductase</keyword>
<comment type="caution">
    <text evidence="1">The sequence shown here is derived from an EMBL/GenBank/DDBJ whole genome shotgun (WGS) entry which is preliminary data.</text>
</comment>
<dbReference type="InterPro" id="IPR011566">
    <property type="entry name" value="Ubq_synth_Coq7"/>
</dbReference>
<dbReference type="PANTHER" id="PTHR11237">
    <property type="entry name" value="COENZYME Q10 BIOSYNTHESIS PROTEIN 7"/>
    <property type="match status" value="1"/>
</dbReference>
<evidence type="ECO:0000313" key="2">
    <source>
        <dbReference type="Proteomes" id="UP001642464"/>
    </source>
</evidence>
<evidence type="ECO:0000313" key="1">
    <source>
        <dbReference type="EMBL" id="CAK9001336.1"/>
    </source>
</evidence>
<dbReference type="Pfam" id="PF03232">
    <property type="entry name" value="COQ7"/>
    <property type="match status" value="1"/>
</dbReference>
<accession>A0ABP0IFH3</accession>
<dbReference type="EMBL" id="CAXAMM010003803">
    <property type="protein sequence ID" value="CAK9001336.1"/>
    <property type="molecule type" value="Genomic_DNA"/>
</dbReference>
<gene>
    <name evidence="1" type="ORF">SCF082_LOCUS6880</name>
</gene>
<organism evidence="1 2">
    <name type="scientific">Durusdinium trenchii</name>
    <dbReference type="NCBI Taxonomy" id="1381693"/>
    <lineage>
        <taxon>Eukaryota</taxon>
        <taxon>Sar</taxon>
        <taxon>Alveolata</taxon>
        <taxon>Dinophyceae</taxon>
        <taxon>Suessiales</taxon>
        <taxon>Symbiodiniaceae</taxon>
        <taxon>Durusdinium</taxon>
    </lineage>
</organism>
<proteinExistence type="predicted"/>
<keyword evidence="1" id="KW-0503">Monooxygenase</keyword>
<reference evidence="1 2" key="1">
    <citation type="submission" date="2024-02" db="EMBL/GenBank/DDBJ databases">
        <authorList>
            <person name="Chen Y."/>
            <person name="Shah S."/>
            <person name="Dougan E. K."/>
            <person name="Thang M."/>
            <person name="Chan C."/>
        </authorList>
    </citation>
    <scope>NUCLEOTIDE SEQUENCE [LARGE SCALE GENOMIC DNA]</scope>
</reference>
<sequence length="225" mass="24772">MAMRKRLAPAITVIAGRQHSFVASEATLDIILQSKPWPSWLRQEMRSNWAGETGAVAIYRGCQSALPSVACRAKRHELQKFVEEHVASEEAHLRAMEFLVSQPGERSWMPATAFGWALGYLSTKARGEHGMYVTTRAVESFVEEHYGDQIARLEAELRAGLAQPTEAYTALLEVLRGACADEVAHKEDAAKRIDGGSSTSVLMDSLHFSAVYWASRVGAAIAKRV</sequence>
<name>A0ABP0IFH3_9DINO</name>
<dbReference type="PANTHER" id="PTHR11237:SF4">
    <property type="entry name" value="5-DEMETHOXYUBIQUINONE HYDROXYLASE, MITOCHONDRIAL"/>
    <property type="match status" value="1"/>
</dbReference>
<dbReference type="GO" id="GO:0004497">
    <property type="term" value="F:monooxygenase activity"/>
    <property type="evidence" value="ECO:0007669"/>
    <property type="project" value="UniProtKB-KW"/>
</dbReference>
<keyword evidence="2" id="KW-1185">Reference proteome</keyword>